<accession>A0A501XVS7</accession>
<keyword evidence="2" id="KW-0732">Signal</keyword>
<feature type="chain" id="PRO_5021337644" description="Autotransporter outer membrane beta-barrel domain-containing protein" evidence="2">
    <location>
        <begin position="25"/>
        <end position="503"/>
    </location>
</feature>
<feature type="signal peptide" evidence="2">
    <location>
        <begin position="1"/>
        <end position="24"/>
    </location>
</feature>
<dbReference type="AlphaFoldDB" id="A0A501XVS7"/>
<protein>
    <recommendedName>
        <fullName evidence="5">Autotransporter outer membrane beta-barrel domain-containing protein</fullName>
    </recommendedName>
</protein>
<feature type="compositionally biased region" description="Acidic residues" evidence="1">
    <location>
        <begin position="286"/>
        <end position="297"/>
    </location>
</feature>
<evidence type="ECO:0000256" key="1">
    <source>
        <dbReference type="SAM" id="MobiDB-lite"/>
    </source>
</evidence>
<evidence type="ECO:0000313" key="4">
    <source>
        <dbReference type="Proteomes" id="UP000319897"/>
    </source>
</evidence>
<keyword evidence="4" id="KW-1185">Reference proteome</keyword>
<dbReference type="Proteomes" id="UP000319897">
    <property type="component" value="Unassembled WGS sequence"/>
</dbReference>
<gene>
    <name evidence="3" type="ORF">FJQ54_01095</name>
</gene>
<dbReference type="RefSeq" id="WP_140926472.1">
    <property type="nucleotide sequence ID" value="NZ_VFSU01000009.1"/>
</dbReference>
<dbReference type="EMBL" id="VFSU01000009">
    <property type="protein sequence ID" value="TPE64625.1"/>
    <property type="molecule type" value="Genomic_DNA"/>
</dbReference>
<organism evidence="3 4">
    <name type="scientific">Sandaracinobacter neustonicus</name>
    <dbReference type="NCBI Taxonomy" id="1715348"/>
    <lineage>
        <taxon>Bacteria</taxon>
        <taxon>Pseudomonadati</taxon>
        <taxon>Pseudomonadota</taxon>
        <taxon>Alphaproteobacteria</taxon>
        <taxon>Sphingomonadales</taxon>
        <taxon>Sphingosinicellaceae</taxon>
        <taxon>Sandaracinobacter</taxon>
    </lineage>
</organism>
<feature type="compositionally biased region" description="Acidic residues" evidence="1">
    <location>
        <begin position="70"/>
        <end position="82"/>
    </location>
</feature>
<feature type="region of interest" description="Disordered" evidence="1">
    <location>
        <begin position="280"/>
        <end position="304"/>
    </location>
</feature>
<name>A0A501XVS7_9SPHN</name>
<sequence>MKLSTLLGSPCIVTLAVAAAPALADTTISKDSTTPLDTLSAGNILIKKDAELSVATGAAITVNSSNTVTVEDDDSDDSDDEPGQITAGKADGATGVLIQPGVTTTITNGGTISVLEEFVPLDEDGNSIADGPIASAKNRYGIHVASGDSVTGSITNTGTITLEGLNSAGIAVDSTLVGSLTNSGSIRVVGDNSYGIRTSDVTGNIVLEGSIVVTGAGARAVSIEGDVGGSIRIQGTVAHQTSFVYDDDGNTIYLSRYDLRLGAPAVSVAGNVAGGIVVAVPPDDNSSTDDDEDDDGVVDSSEGSGTVIAYGNGPGMLIASDKDIVIGTLPTANGGYSLLVEGGVSGTATYSRTDAYGIVIGGAEGTVSLPGGIGVTGAVQATTQDAKATALLINEGVTVSSLYNSGTIMAAISSQGEGEAYAIQDLSGTLTKIENTGFITASGSSTDIVYALDLSRTTADVVIDQYMNAEDIETSEDIEEDLDEGETDDTVYTLSITHKWSRA</sequence>
<evidence type="ECO:0000256" key="2">
    <source>
        <dbReference type="SAM" id="SignalP"/>
    </source>
</evidence>
<evidence type="ECO:0000313" key="3">
    <source>
        <dbReference type="EMBL" id="TPE64625.1"/>
    </source>
</evidence>
<reference evidence="3 4" key="1">
    <citation type="submission" date="2019-06" db="EMBL/GenBank/DDBJ databases">
        <authorList>
            <person name="Lee I."/>
            <person name="Jang G.I."/>
            <person name="Hwang C.Y."/>
        </authorList>
    </citation>
    <scope>NUCLEOTIDE SEQUENCE [LARGE SCALE GENOMIC DNA]</scope>
    <source>
        <strain evidence="3 4">PAMC 28131</strain>
    </source>
</reference>
<feature type="region of interest" description="Disordered" evidence="1">
    <location>
        <begin position="68"/>
        <end position="90"/>
    </location>
</feature>
<dbReference type="OrthoDB" id="7613961at2"/>
<proteinExistence type="predicted"/>
<comment type="caution">
    <text evidence="3">The sequence shown here is derived from an EMBL/GenBank/DDBJ whole genome shotgun (WGS) entry which is preliminary data.</text>
</comment>
<evidence type="ECO:0008006" key="5">
    <source>
        <dbReference type="Google" id="ProtNLM"/>
    </source>
</evidence>